<dbReference type="Pfam" id="PF05751">
    <property type="entry name" value="FixH"/>
    <property type="match status" value="1"/>
</dbReference>
<reference evidence="3 5" key="2">
    <citation type="submission" date="2019-12" db="EMBL/GenBank/DDBJ databases">
        <title>Whole-genome sequencing of Allorhizobium vitis.</title>
        <authorList>
            <person name="Gan H.M."/>
            <person name="Szegedi E."/>
            <person name="Burr T."/>
            <person name="Savka M.A."/>
        </authorList>
    </citation>
    <scope>NUCLEOTIDE SEQUENCE [LARGE SCALE GENOMIC DNA]</scope>
    <source>
        <strain evidence="3 5">CG415</strain>
    </source>
</reference>
<dbReference type="InterPro" id="IPR018037">
    <property type="entry name" value="FixH_proteobacterial"/>
</dbReference>
<sequence length="164" mass="17857">MSAKSPKPFVFTGWHMLATICSFFGVIITVNLTMAWYAGHSWSGMVVQNTYVASQQFNDTTAQIRKLLDTGIQGTMTIKQGAIAYDLAIPGKGPVIADQVVANFKRPVGEHQDFTVMLKPAGPGHFTGDHPVDDGHWIVETIATRDGQLVMHEANRMAVIGGEK</sequence>
<dbReference type="GeneID" id="60682728"/>
<accession>A0A109CUE0</accession>
<protein>
    <submittedName>
        <fullName evidence="2">Cation transporter</fullName>
    </submittedName>
</protein>
<reference evidence="2 4" key="1">
    <citation type="submission" date="2018-08" db="EMBL/GenBank/DDBJ databases">
        <title>Genome sequencing of Agrobacterium vitis strain ICMP 10754.</title>
        <authorList>
            <person name="Visnovsky S.B."/>
            <person name="Pitman A.R."/>
        </authorList>
    </citation>
    <scope>NUCLEOTIDE SEQUENCE [LARGE SCALE GENOMIC DNA]</scope>
    <source>
        <strain evidence="2 4">ICMP 10754</strain>
    </source>
</reference>
<keyword evidence="1" id="KW-1133">Transmembrane helix</keyword>
<feature type="transmembrane region" description="Helical" evidence="1">
    <location>
        <begin position="12"/>
        <end position="38"/>
    </location>
</feature>
<dbReference type="InterPro" id="IPR008620">
    <property type="entry name" value="FixH"/>
</dbReference>
<keyword evidence="1" id="KW-0472">Membrane</keyword>
<evidence type="ECO:0000313" key="3">
    <source>
        <dbReference type="EMBL" id="MVA55697.1"/>
    </source>
</evidence>
<gene>
    <name evidence="2" type="ORF">DXT89_15385</name>
    <name evidence="3" type="ORF">GOZ88_06180</name>
</gene>
<evidence type="ECO:0000313" key="4">
    <source>
        <dbReference type="Proteomes" id="UP000436911"/>
    </source>
</evidence>
<dbReference type="PIRSF" id="PIRSF011386">
    <property type="entry name" value="FixH"/>
    <property type="match status" value="1"/>
</dbReference>
<keyword evidence="1" id="KW-0812">Transmembrane</keyword>
<dbReference type="AlphaFoldDB" id="A0A109CUE0"/>
<comment type="caution">
    <text evidence="2">The sequence shown here is derived from an EMBL/GenBank/DDBJ whole genome shotgun (WGS) entry which is preliminary data.</text>
</comment>
<dbReference type="Proteomes" id="UP000440716">
    <property type="component" value="Unassembled WGS sequence"/>
</dbReference>
<evidence type="ECO:0000256" key="1">
    <source>
        <dbReference type="SAM" id="Phobius"/>
    </source>
</evidence>
<evidence type="ECO:0000313" key="2">
    <source>
        <dbReference type="EMBL" id="KAA3526732.1"/>
    </source>
</evidence>
<proteinExistence type="predicted"/>
<dbReference type="RefSeq" id="WP_060717811.1">
    <property type="nucleotide sequence ID" value="NZ_CP055265.1"/>
</dbReference>
<evidence type="ECO:0000313" key="5">
    <source>
        <dbReference type="Proteomes" id="UP000440716"/>
    </source>
</evidence>
<organism evidence="2 4">
    <name type="scientific">Agrobacterium vitis</name>
    <name type="common">Rhizobium vitis</name>
    <dbReference type="NCBI Taxonomy" id="373"/>
    <lineage>
        <taxon>Bacteria</taxon>
        <taxon>Pseudomonadati</taxon>
        <taxon>Pseudomonadota</taxon>
        <taxon>Alphaproteobacteria</taxon>
        <taxon>Hyphomicrobiales</taxon>
        <taxon>Rhizobiaceae</taxon>
        <taxon>Rhizobium/Agrobacterium group</taxon>
        <taxon>Agrobacterium</taxon>
    </lineage>
</organism>
<dbReference type="EMBL" id="QUSG01000007">
    <property type="protein sequence ID" value="KAA3526732.1"/>
    <property type="molecule type" value="Genomic_DNA"/>
</dbReference>
<name>A0A109CUE0_AGRVI</name>
<dbReference type="Proteomes" id="UP000436911">
    <property type="component" value="Unassembled WGS sequence"/>
</dbReference>
<dbReference type="OrthoDB" id="1495896at2"/>
<dbReference type="EMBL" id="WPHU01000002">
    <property type="protein sequence ID" value="MVA55697.1"/>
    <property type="molecule type" value="Genomic_DNA"/>
</dbReference>